<keyword evidence="3" id="KW-0560">Oxidoreductase</keyword>
<reference evidence="3 4" key="1">
    <citation type="submission" date="2021-04" db="EMBL/GenBank/DDBJ databases">
        <title>Genome analysis of Polyangium sp.</title>
        <authorList>
            <person name="Li Y."/>
            <person name="Wang J."/>
        </authorList>
    </citation>
    <scope>NUCLEOTIDE SEQUENCE [LARGE SCALE GENOMIC DNA]</scope>
    <source>
        <strain evidence="3 4">SDU14</strain>
    </source>
</reference>
<keyword evidence="1" id="KW-1015">Disulfide bond</keyword>
<proteinExistence type="predicted"/>
<dbReference type="Pfam" id="PF03712">
    <property type="entry name" value="Cu2_monoox_C"/>
    <property type="match status" value="1"/>
</dbReference>
<evidence type="ECO:0000259" key="2">
    <source>
        <dbReference type="Pfam" id="PF03712"/>
    </source>
</evidence>
<gene>
    <name evidence="3" type="ORF">KEG57_49750</name>
</gene>
<dbReference type="AlphaFoldDB" id="A0A9X3XFW3"/>
<dbReference type="Proteomes" id="UP001151081">
    <property type="component" value="Unassembled WGS sequence"/>
</dbReference>
<dbReference type="InterPro" id="IPR014784">
    <property type="entry name" value="Cu2_ascorb_mOase-like_C"/>
</dbReference>
<evidence type="ECO:0000313" key="4">
    <source>
        <dbReference type="Proteomes" id="UP001151081"/>
    </source>
</evidence>
<dbReference type="InterPro" id="IPR008977">
    <property type="entry name" value="PHM/PNGase_F_dom_sf"/>
</dbReference>
<dbReference type="InterPro" id="IPR024548">
    <property type="entry name" value="Cu2_monoox_C"/>
</dbReference>
<dbReference type="Gene3D" id="2.60.120.310">
    <property type="entry name" value="Copper type II, ascorbate-dependent monooxygenase, N-terminal domain"/>
    <property type="match status" value="1"/>
</dbReference>
<dbReference type="GO" id="GO:0004500">
    <property type="term" value="F:dopamine beta-monooxygenase activity"/>
    <property type="evidence" value="ECO:0007669"/>
    <property type="project" value="InterPro"/>
</dbReference>
<evidence type="ECO:0000256" key="1">
    <source>
        <dbReference type="ARBA" id="ARBA00023157"/>
    </source>
</evidence>
<feature type="domain" description="Copper type II ascorbate-dependent monooxygenase C-terminal" evidence="2">
    <location>
        <begin position="303"/>
        <end position="426"/>
    </location>
</feature>
<accession>A0A9X3XFW3</accession>
<dbReference type="Gene3D" id="2.60.120.230">
    <property type="match status" value="1"/>
</dbReference>
<dbReference type="SUPFAM" id="SSF49742">
    <property type="entry name" value="PHM/PNGase F"/>
    <property type="match status" value="2"/>
</dbReference>
<keyword evidence="3" id="KW-0503">Monooxygenase</keyword>
<evidence type="ECO:0000313" key="3">
    <source>
        <dbReference type="EMBL" id="MDC3988650.1"/>
    </source>
</evidence>
<protein>
    <submittedName>
        <fullName evidence="3">Monooxygenase</fullName>
    </submittedName>
</protein>
<keyword evidence="4" id="KW-1185">Reference proteome</keyword>
<comment type="caution">
    <text evidence="3">The sequence shown here is derived from an EMBL/GenBank/DDBJ whole genome shotgun (WGS) entry which is preliminary data.</text>
</comment>
<dbReference type="EMBL" id="JAGTJJ010000079">
    <property type="protein sequence ID" value="MDC3988650.1"/>
    <property type="molecule type" value="Genomic_DNA"/>
</dbReference>
<dbReference type="InterPro" id="IPR000945">
    <property type="entry name" value="DBH-like"/>
</dbReference>
<organism evidence="3 4">
    <name type="scientific">Polyangium jinanense</name>
    <dbReference type="NCBI Taxonomy" id="2829994"/>
    <lineage>
        <taxon>Bacteria</taxon>
        <taxon>Pseudomonadati</taxon>
        <taxon>Myxococcota</taxon>
        <taxon>Polyangia</taxon>
        <taxon>Polyangiales</taxon>
        <taxon>Polyangiaceae</taxon>
        <taxon>Polyangium</taxon>
    </lineage>
</organism>
<sequence length="433" mass="46004">MVCAGMLSALPLVVGCGSDGGSGGAAGGPPADAVTYWEHIKPVLDAKCNNCHTQGGIAPFSLETYADAAPLRGLIKQTTEERTMPPWPAAKGCNDYLGDRSLTDDQITLLGTWADGGGIEGDPAKEGAPIDPGPGNPLSRVDRTLEMPVEYTPTKAPDDYRCFVVDWPDAETSYVAGFRANPGNARVVHHVIAYLVEPAQVAELEALDAAEDGPGYTCYGGANVKASWLGSWAPGSLGADTAEGTGIRVDPGSKIVLQIHYNTLAAGAEPDRTSVDFRLEKSVTKEAKIQPWANPSWLQGNGMLIPAGEADVKHAFAADPTALAPNPGPLTVYSAGLHMHTLGAYGSLRIERADGSSECLLDIPKWNFHWQGAYEFVKPMTLNPGDKLSLECHWDNTAENQPVVDGVKMPPKDVTWGEGTTDEMCLGTFYLTR</sequence>
<name>A0A9X3XFW3_9BACT</name>
<dbReference type="GO" id="GO:0005507">
    <property type="term" value="F:copper ion binding"/>
    <property type="evidence" value="ECO:0007669"/>
    <property type="project" value="InterPro"/>
</dbReference>
<dbReference type="PANTHER" id="PTHR10157">
    <property type="entry name" value="DOPAMINE BETA HYDROXYLASE RELATED"/>
    <property type="match status" value="1"/>
</dbReference>
<dbReference type="PANTHER" id="PTHR10157:SF23">
    <property type="entry name" value="MOXD1 HOMOLOG 1"/>
    <property type="match status" value="1"/>
</dbReference>
<dbReference type="InterPro" id="IPR036939">
    <property type="entry name" value="Cu2_ascorb_mOase_N_sf"/>
</dbReference>